<gene>
    <name evidence="2" type="ORF">M513_12650</name>
    <name evidence="3" type="ORF">M514_12650</name>
</gene>
<organism evidence="3">
    <name type="scientific">Trichuris suis</name>
    <name type="common">pig whipworm</name>
    <dbReference type="NCBI Taxonomy" id="68888"/>
    <lineage>
        <taxon>Eukaryota</taxon>
        <taxon>Metazoa</taxon>
        <taxon>Ecdysozoa</taxon>
        <taxon>Nematoda</taxon>
        <taxon>Enoplea</taxon>
        <taxon>Dorylaimia</taxon>
        <taxon>Trichinellida</taxon>
        <taxon>Trichuridae</taxon>
        <taxon>Trichuris</taxon>
    </lineage>
</organism>
<proteinExistence type="predicted"/>
<keyword evidence="1" id="KW-0732">Signal</keyword>
<dbReference type="AlphaFoldDB" id="A0A085N3Q6"/>
<reference evidence="3 4" key="1">
    <citation type="journal article" date="2014" name="Nat. Genet.">
        <title>Genome and transcriptome of the porcine whipworm Trichuris suis.</title>
        <authorList>
            <person name="Jex A.R."/>
            <person name="Nejsum P."/>
            <person name="Schwarz E.M."/>
            <person name="Hu L."/>
            <person name="Young N.D."/>
            <person name="Hall R.S."/>
            <person name="Korhonen P.K."/>
            <person name="Liao S."/>
            <person name="Thamsborg S."/>
            <person name="Xia J."/>
            <person name="Xu P."/>
            <person name="Wang S."/>
            <person name="Scheerlinck J.P."/>
            <person name="Hofmann A."/>
            <person name="Sternberg P.W."/>
            <person name="Wang J."/>
            <person name="Gasser R.B."/>
        </authorList>
    </citation>
    <scope>NUCLEOTIDE SEQUENCE [LARGE SCALE GENOMIC DNA]</scope>
    <source>
        <strain evidence="3">DCEP-RM93F</strain>
        <strain evidence="2">DCEP-RM93M</strain>
    </source>
</reference>
<feature type="chain" id="PRO_5010405329" evidence="1">
    <location>
        <begin position="17"/>
        <end position="59"/>
    </location>
</feature>
<protein>
    <submittedName>
        <fullName evidence="3">Uncharacterized protein</fullName>
    </submittedName>
</protein>
<dbReference type="EMBL" id="KL367561">
    <property type="protein sequence ID" value="KFD64102.1"/>
    <property type="molecule type" value="Genomic_DNA"/>
</dbReference>
<name>A0A085N3Q6_9BILA</name>
<evidence type="ECO:0000313" key="2">
    <source>
        <dbReference type="EMBL" id="KFD46477.1"/>
    </source>
</evidence>
<dbReference type="Proteomes" id="UP000030764">
    <property type="component" value="Unassembled WGS sequence"/>
</dbReference>
<keyword evidence="4" id="KW-1185">Reference proteome</keyword>
<accession>A0A085N3Q6</accession>
<dbReference type="Proteomes" id="UP000030758">
    <property type="component" value="Unassembled WGS sequence"/>
</dbReference>
<evidence type="ECO:0000313" key="3">
    <source>
        <dbReference type="EMBL" id="KFD64102.1"/>
    </source>
</evidence>
<sequence length="59" mass="6440">MRTALITLLKCSGGLGGLTVELHRCCLWGLPVLEPVSHGSAKNVDDVINNDEHEWAEIK</sequence>
<dbReference type="EMBL" id="KL363369">
    <property type="protein sequence ID" value="KFD46477.1"/>
    <property type="molecule type" value="Genomic_DNA"/>
</dbReference>
<feature type="signal peptide" evidence="1">
    <location>
        <begin position="1"/>
        <end position="16"/>
    </location>
</feature>
<evidence type="ECO:0000256" key="1">
    <source>
        <dbReference type="SAM" id="SignalP"/>
    </source>
</evidence>
<evidence type="ECO:0000313" key="4">
    <source>
        <dbReference type="Proteomes" id="UP000030764"/>
    </source>
</evidence>